<evidence type="ECO:0000313" key="3">
    <source>
        <dbReference type="Proteomes" id="UP000037600"/>
    </source>
</evidence>
<dbReference type="Proteomes" id="UP000037600">
    <property type="component" value="Unassembled WGS sequence"/>
</dbReference>
<dbReference type="SUPFAM" id="SSF53474">
    <property type="entry name" value="alpha/beta-Hydrolases"/>
    <property type="match status" value="1"/>
</dbReference>
<keyword evidence="2" id="KW-0808">Transferase</keyword>
<comment type="caution">
    <text evidence="2">The sequence shown here is derived from an EMBL/GenBank/DDBJ whole genome shotgun (WGS) entry which is preliminary data.</text>
</comment>
<dbReference type="PANTHER" id="PTHR37946">
    <property type="entry name" value="SLL1969 PROTEIN"/>
    <property type="match status" value="1"/>
</dbReference>
<keyword evidence="3" id="KW-1185">Reference proteome</keyword>
<evidence type="ECO:0000259" key="1">
    <source>
        <dbReference type="Pfam" id="PF12146"/>
    </source>
</evidence>
<accession>A0A0J8GTV8</accession>
<dbReference type="STRING" id="1513271.XM47_16205"/>
<dbReference type="RefSeq" id="WP_048694862.1">
    <property type="nucleotide sequence ID" value="NZ_KQ130503.1"/>
</dbReference>
<dbReference type="GO" id="GO:0016740">
    <property type="term" value="F:transferase activity"/>
    <property type="evidence" value="ECO:0007669"/>
    <property type="project" value="UniProtKB-KW"/>
</dbReference>
<name>A0A0J8GTV8_9ALTE</name>
<dbReference type="AlphaFoldDB" id="A0A0J8GTV8"/>
<organism evidence="2 3">
    <name type="scientific">Catenovulum maritimum</name>
    <dbReference type="NCBI Taxonomy" id="1513271"/>
    <lineage>
        <taxon>Bacteria</taxon>
        <taxon>Pseudomonadati</taxon>
        <taxon>Pseudomonadota</taxon>
        <taxon>Gammaproteobacteria</taxon>
        <taxon>Alteromonadales</taxon>
        <taxon>Alteromonadaceae</taxon>
        <taxon>Catenovulum</taxon>
    </lineage>
</organism>
<proteinExistence type="predicted"/>
<dbReference type="PATRIC" id="fig|1513271.3.peg.3339"/>
<dbReference type="OrthoDB" id="556502at2"/>
<dbReference type="InterPro" id="IPR029058">
    <property type="entry name" value="AB_hydrolase_fold"/>
</dbReference>
<dbReference type="Gene3D" id="3.40.50.1820">
    <property type="entry name" value="alpha/beta hydrolase"/>
    <property type="match status" value="1"/>
</dbReference>
<protein>
    <submittedName>
        <fullName evidence="2">Acetyltransferase</fullName>
    </submittedName>
</protein>
<dbReference type="Pfam" id="PF12146">
    <property type="entry name" value="Hydrolase_4"/>
    <property type="match status" value="1"/>
</dbReference>
<evidence type="ECO:0000313" key="2">
    <source>
        <dbReference type="EMBL" id="KMT64123.1"/>
    </source>
</evidence>
<reference evidence="2 3" key="1">
    <citation type="submission" date="2015-04" db="EMBL/GenBank/DDBJ databases">
        <title>Draft Genome Sequence of the Novel Agar-Digesting Marine Bacterium Q1.</title>
        <authorList>
            <person name="Li Y."/>
            <person name="Li D."/>
            <person name="Chen G."/>
            <person name="Du Z."/>
        </authorList>
    </citation>
    <scope>NUCLEOTIDE SEQUENCE [LARGE SCALE GENOMIC DNA]</scope>
    <source>
        <strain evidence="2 3">Q1</strain>
    </source>
</reference>
<dbReference type="EMBL" id="LAZL01000031">
    <property type="protein sequence ID" value="KMT64123.1"/>
    <property type="molecule type" value="Genomic_DNA"/>
</dbReference>
<dbReference type="PANTHER" id="PTHR37946:SF1">
    <property type="entry name" value="SLL1969 PROTEIN"/>
    <property type="match status" value="1"/>
</dbReference>
<sequence>MRLLKICILTFTFICQFAIAKDCVILLHGLARNAASMAELETRLEQNGFWVANIDYPSRSEKIETLAELAIHSGISSCQKYAQNDPFRIHFVTHSMGGILVRYYLSKHPIENLARVVMLGPPNKGSEVVDKFKTLDFFTWLNGPAGQQLSTDKTSLVNQLGNVDFPLGIIAGNKSINWILSGILPNADDGKVTIASTKIQGMCSFLVLPVTHTFMMTNDIVETQVLSFLESGQFMHEKAKNNLCLD</sequence>
<gene>
    <name evidence="2" type="ORF">XM47_16205</name>
</gene>
<dbReference type="InterPro" id="IPR022742">
    <property type="entry name" value="Hydrolase_4"/>
</dbReference>
<feature type="domain" description="Serine aminopeptidase S33" evidence="1">
    <location>
        <begin position="20"/>
        <end position="148"/>
    </location>
</feature>